<dbReference type="SUPFAM" id="SSF81923">
    <property type="entry name" value="Double Clp-N motif"/>
    <property type="match status" value="2"/>
</dbReference>
<evidence type="ECO:0000259" key="2">
    <source>
        <dbReference type="PROSITE" id="PS51903"/>
    </source>
</evidence>
<evidence type="ECO:0000313" key="3">
    <source>
        <dbReference type="EMBL" id="BCB82147.1"/>
    </source>
</evidence>
<proteinExistence type="predicted"/>
<dbReference type="GO" id="GO:0006508">
    <property type="term" value="P:proteolysis"/>
    <property type="evidence" value="ECO:0007669"/>
    <property type="project" value="UniProtKB-KW"/>
</dbReference>
<dbReference type="Gene3D" id="1.10.1780.10">
    <property type="entry name" value="Clp, N-terminal domain"/>
    <property type="match status" value="2"/>
</dbReference>
<feature type="domain" description="Clp R" evidence="2">
    <location>
        <begin position="2"/>
        <end position="200"/>
    </location>
</feature>
<dbReference type="Pfam" id="PF02861">
    <property type="entry name" value="Clp_N"/>
    <property type="match status" value="2"/>
</dbReference>
<evidence type="ECO:0000256" key="1">
    <source>
        <dbReference type="PROSITE-ProRule" id="PRU01251"/>
    </source>
</evidence>
<dbReference type="KEGG" id="pfla:Pflav_085570"/>
<reference evidence="3 4" key="2">
    <citation type="submission" date="2020-03" db="EMBL/GenBank/DDBJ databases">
        <authorList>
            <person name="Ichikawa N."/>
            <person name="Kimura A."/>
            <person name="Kitahashi Y."/>
            <person name="Uohara A."/>
        </authorList>
    </citation>
    <scope>NUCLEOTIDE SEQUENCE [LARGE SCALE GENOMIC DNA]</scope>
    <source>
        <strain evidence="3 4">NBRC 107702</strain>
    </source>
</reference>
<dbReference type="PANTHER" id="PTHR47016">
    <property type="entry name" value="ATP-DEPENDENT CLP PROTEASE ATP-BINDING SUBUNIT CLPT1, CHLOROPLASTIC"/>
    <property type="match status" value="1"/>
</dbReference>
<keyword evidence="3" id="KW-0645">Protease</keyword>
<gene>
    <name evidence="3" type="ORF">Pflav_085570</name>
</gene>
<organism evidence="3 4">
    <name type="scientific">Phytohabitans flavus</name>
    <dbReference type="NCBI Taxonomy" id="1076124"/>
    <lineage>
        <taxon>Bacteria</taxon>
        <taxon>Bacillati</taxon>
        <taxon>Actinomycetota</taxon>
        <taxon>Actinomycetes</taxon>
        <taxon>Micromonosporales</taxon>
        <taxon>Micromonosporaceae</taxon>
    </lineage>
</organism>
<dbReference type="InterPro" id="IPR004176">
    <property type="entry name" value="Clp_R_N"/>
</dbReference>
<dbReference type="Proteomes" id="UP000502508">
    <property type="component" value="Chromosome"/>
</dbReference>
<evidence type="ECO:0000313" key="4">
    <source>
        <dbReference type="Proteomes" id="UP000502508"/>
    </source>
</evidence>
<keyword evidence="4" id="KW-1185">Reference proteome</keyword>
<reference evidence="3 4" key="1">
    <citation type="submission" date="2020-03" db="EMBL/GenBank/DDBJ databases">
        <title>Whole genome shotgun sequence of Phytohabitans flavus NBRC 107702.</title>
        <authorList>
            <person name="Komaki H."/>
            <person name="Tamura T."/>
        </authorList>
    </citation>
    <scope>NUCLEOTIDE SEQUENCE [LARGE SCALE GENOMIC DNA]</scope>
    <source>
        <strain evidence="3 4">NBRC 107702</strain>
    </source>
</reference>
<dbReference type="PROSITE" id="PS51903">
    <property type="entry name" value="CLP_R"/>
    <property type="match status" value="1"/>
</dbReference>
<sequence>MFERFTDRARDVVKGAQVEARELHHRYIGTEHILLALLGESGGLAATVLRDAGVLPEQVGADVRAAIGSRRDPLGAADAEALRSIGIDLDAVREEVEKTFGEGALEPPPAFPPLRRGLFRRVRPPVTPSPGHIPFSPRAKKVLELSLREALHLKHKHIGTEHILLGLIREGDGLAAMVLTNAGLRLEDLRRHVLDAMDRAA</sequence>
<dbReference type="PANTHER" id="PTHR47016:SF5">
    <property type="entry name" value="CLP DOMAIN SUPERFAMILY PROTEIN"/>
    <property type="match status" value="1"/>
</dbReference>
<name>A0A6F8Y7V6_9ACTN</name>
<keyword evidence="1" id="KW-0677">Repeat</keyword>
<dbReference type="InterPro" id="IPR044217">
    <property type="entry name" value="CLPT1/2"/>
</dbReference>
<dbReference type="GO" id="GO:0008233">
    <property type="term" value="F:peptidase activity"/>
    <property type="evidence" value="ECO:0007669"/>
    <property type="project" value="UniProtKB-KW"/>
</dbReference>
<dbReference type="EMBL" id="AP022870">
    <property type="protein sequence ID" value="BCB82147.1"/>
    <property type="molecule type" value="Genomic_DNA"/>
</dbReference>
<accession>A0A6F8Y7V6</accession>
<keyword evidence="3" id="KW-0378">Hydrolase</keyword>
<dbReference type="AlphaFoldDB" id="A0A6F8Y7V6"/>
<dbReference type="InterPro" id="IPR036628">
    <property type="entry name" value="Clp_N_dom_sf"/>
</dbReference>
<protein>
    <submittedName>
        <fullName evidence="3">Putative ATP-dependent Clp protease</fullName>
    </submittedName>
</protein>